<evidence type="ECO:0000313" key="2">
    <source>
        <dbReference type="Proteomes" id="UP000239522"/>
    </source>
</evidence>
<name>A0A2S7KW93_9FLAO</name>
<comment type="caution">
    <text evidence="1">The sequence shown here is derived from an EMBL/GenBank/DDBJ whole genome shotgun (WGS) entry which is preliminary data.</text>
</comment>
<dbReference type="AlphaFoldDB" id="A0A2S7KW93"/>
<organism evidence="1 2">
    <name type="scientific">Polaribacter filamentus</name>
    <dbReference type="NCBI Taxonomy" id="53483"/>
    <lineage>
        <taxon>Bacteria</taxon>
        <taxon>Pseudomonadati</taxon>
        <taxon>Bacteroidota</taxon>
        <taxon>Flavobacteriia</taxon>
        <taxon>Flavobacteriales</taxon>
        <taxon>Flavobacteriaceae</taxon>
    </lineage>
</organism>
<dbReference type="Proteomes" id="UP000239522">
    <property type="component" value="Unassembled WGS sequence"/>
</dbReference>
<sequence length="59" mass="6792">MSYELLFKKIYKTSFWTSVAGLFVLHFGFSQTILVQQIIDSFTLLQLPLACSKMKTITN</sequence>
<protein>
    <submittedName>
        <fullName evidence="1">Uncharacterized protein</fullName>
    </submittedName>
</protein>
<gene>
    <name evidence="1" type="ORF">BST83_06970</name>
</gene>
<dbReference type="EMBL" id="MQUA01000013">
    <property type="protein sequence ID" value="PQB06922.1"/>
    <property type="molecule type" value="Genomic_DNA"/>
</dbReference>
<keyword evidence="2" id="KW-1185">Reference proteome</keyword>
<reference evidence="1 2" key="1">
    <citation type="submission" date="2016-11" db="EMBL/GenBank/DDBJ databases">
        <title>Trade-off between light-utilization and light-protection in marine flavobacteria.</title>
        <authorList>
            <person name="Kumagai Y."/>
        </authorList>
    </citation>
    <scope>NUCLEOTIDE SEQUENCE [LARGE SCALE GENOMIC DNA]</scope>
    <source>
        <strain evidence="1 2">ATCC 700397</strain>
    </source>
</reference>
<evidence type="ECO:0000313" key="1">
    <source>
        <dbReference type="EMBL" id="PQB06922.1"/>
    </source>
</evidence>
<proteinExistence type="predicted"/>
<accession>A0A2S7KW93</accession>